<dbReference type="GO" id="GO:0043161">
    <property type="term" value="P:proteasome-mediated ubiquitin-dependent protein catabolic process"/>
    <property type="evidence" value="ECO:0007669"/>
    <property type="project" value="TreeGrafter"/>
</dbReference>
<dbReference type="GO" id="GO:0000209">
    <property type="term" value="P:protein polyubiquitination"/>
    <property type="evidence" value="ECO:0007669"/>
    <property type="project" value="TreeGrafter"/>
</dbReference>
<keyword evidence="1" id="KW-0732">Signal</keyword>
<dbReference type="PANTHER" id="PTHR24104:SF49">
    <property type="entry name" value="BRAIN TUMOR PROTEIN-LIKE"/>
    <property type="match status" value="1"/>
</dbReference>
<dbReference type="Gene3D" id="2.120.10.30">
    <property type="entry name" value="TolB, C-terminal domain"/>
    <property type="match status" value="1"/>
</dbReference>
<evidence type="ECO:0000256" key="1">
    <source>
        <dbReference type="SAM" id="SignalP"/>
    </source>
</evidence>
<gene>
    <name evidence="2" type="ORF">GCM10011611_13150</name>
</gene>
<sequence>MRISPIILSGLGLLACATMPARADQGRFNEPGNILITDQFNNRVIEIDRDKNIVYSFGSNDPSLCNPGPGAIIAPNDVERLAGGLTLIAGTGTSTCPDNRVIVVDRAGNILFQYGQAGVAGSGPNQLNTPVFALQTPHGNFLITDQANNRVILVSPNKQVLFSYGPTSGPGALNNPNSAELLSNGHILIADENNSRVIEINRRGTIVFEYSAGLNIVAFASRLPNGDTLITDSGNSRIVEINPAKQVVFEYFTNLVAGSNPTPQPTRAVRLANTETLIADQFNDRVIIITQGKATVFQYGVTNVVGNGPNQLNAPYSAVEIGDYTGLTPPPGFGPNNQGDDLAD</sequence>
<reference evidence="2" key="1">
    <citation type="journal article" date="2014" name="Int. J. Syst. Evol. Microbiol.">
        <title>Complete genome sequence of Corynebacterium casei LMG S-19264T (=DSM 44701T), isolated from a smear-ripened cheese.</title>
        <authorList>
            <consortium name="US DOE Joint Genome Institute (JGI-PGF)"/>
            <person name="Walter F."/>
            <person name="Albersmeier A."/>
            <person name="Kalinowski J."/>
            <person name="Ruckert C."/>
        </authorList>
    </citation>
    <scope>NUCLEOTIDE SEQUENCE</scope>
    <source>
        <strain evidence="2">CGMCC 1.15725</strain>
    </source>
</reference>
<dbReference type="PANTHER" id="PTHR24104">
    <property type="entry name" value="E3 UBIQUITIN-PROTEIN LIGASE NHLRC1-RELATED"/>
    <property type="match status" value="1"/>
</dbReference>
<name>A0A8J2YQZ3_9PROT</name>
<reference evidence="2" key="2">
    <citation type="submission" date="2020-09" db="EMBL/GenBank/DDBJ databases">
        <authorList>
            <person name="Sun Q."/>
            <person name="Zhou Y."/>
        </authorList>
    </citation>
    <scope>NUCLEOTIDE SEQUENCE</scope>
    <source>
        <strain evidence="2">CGMCC 1.15725</strain>
    </source>
</reference>
<dbReference type="Proteomes" id="UP000646365">
    <property type="component" value="Unassembled WGS sequence"/>
</dbReference>
<dbReference type="SUPFAM" id="SSF101898">
    <property type="entry name" value="NHL repeat"/>
    <property type="match status" value="1"/>
</dbReference>
<feature type="signal peptide" evidence="1">
    <location>
        <begin position="1"/>
        <end position="23"/>
    </location>
</feature>
<dbReference type="GO" id="GO:0061630">
    <property type="term" value="F:ubiquitin protein ligase activity"/>
    <property type="evidence" value="ECO:0007669"/>
    <property type="project" value="TreeGrafter"/>
</dbReference>
<dbReference type="InterPro" id="IPR011042">
    <property type="entry name" value="6-blade_b-propeller_TolB-like"/>
</dbReference>
<dbReference type="EMBL" id="BMJQ01000003">
    <property type="protein sequence ID" value="GGF09029.1"/>
    <property type="molecule type" value="Genomic_DNA"/>
</dbReference>
<dbReference type="AlphaFoldDB" id="A0A8J2YQZ3"/>
<evidence type="ECO:0008006" key="4">
    <source>
        <dbReference type="Google" id="ProtNLM"/>
    </source>
</evidence>
<dbReference type="RefSeq" id="WP_189043814.1">
    <property type="nucleotide sequence ID" value="NZ_BMJQ01000003.1"/>
</dbReference>
<evidence type="ECO:0000313" key="3">
    <source>
        <dbReference type="Proteomes" id="UP000646365"/>
    </source>
</evidence>
<organism evidence="2 3">
    <name type="scientific">Aliidongia dinghuensis</name>
    <dbReference type="NCBI Taxonomy" id="1867774"/>
    <lineage>
        <taxon>Bacteria</taxon>
        <taxon>Pseudomonadati</taxon>
        <taxon>Pseudomonadota</taxon>
        <taxon>Alphaproteobacteria</taxon>
        <taxon>Rhodospirillales</taxon>
        <taxon>Dongiaceae</taxon>
        <taxon>Aliidongia</taxon>
    </lineage>
</organism>
<protein>
    <recommendedName>
        <fullName evidence="4">NHL repeat-containing protein</fullName>
    </recommendedName>
</protein>
<accession>A0A8J2YQZ3</accession>
<evidence type="ECO:0000313" key="2">
    <source>
        <dbReference type="EMBL" id="GGF09029.1"/>
    </source>
</evidence>
<comment type="caution">
    <text evidence="2">The sequence shown here is derived from an EMBL/GenBank/DDBJ whole genome shotgun (WGS) entry which is preliminary data.</text>
</comment>
<keyword evidence="3" id="KW-1185">Reference proteome</keyword>
<feature type="chain" id="PRO_5035307183" description="NHL repeat-containing protein" evidence="1">
    <location>
        <begin position="24"/>
        <end position="344"/>
    </location>
</feature>
<dbReference type="PROSITE" id="PS51257">
    <property type="entry name" value="PROKAR_LIPOPROTEIN"/>
    <property type="match status" value="1"/>
</dbReference>
<dbReference type="InterPro" id="IPR050952">
    <property type="entry name" value="TRIM-NHL_E3_ligases"/>
</dbReference>
<proteinExistence type="predicted"/>